<dbReference type="InterPro" id="IPR032710">
    <property type="entry name" value="NTF2-like_dom_sf"/>
</dbReference>
<evidence type="ECO:0000313" key="2">
    <source>
        <dbReference type="EMBL" id="EYF01385.1"/>
    </source>
</evidence>
<dbReference type="Gene3D" id="3.10.450.50">
    <property type="match status" value="1"/>
</dbReference>
<protein>
    <recommendedName>
        <fullName evidence="1">SnoaL-like domain-containing protein</fullName>
    </recommendedName>
</protein>
<dbReference type="Pfam" id="PF12680">
    <property type="entry name" value="SnoaL_2"/>
    <property type="match status" value="1"/>
</dbReference>
<reference evidence="2 3" key="1">
    <citation type="submission" date="2013-05" db="EMBL/GenBank/DDBJ databases">
        <title>Genome assembly of Chondromyces apiculatus DSM 436.</title>
        <authorList>
            <person name="Sharma G."/>
            <person name="Khatri I."/>
            <person name="Kaur C."/>
            <person name="Mayilraj S."/>
            <person name="Subramanian S."/>
        </authorList>
    </citation>
    <scope>NUCLEOTIDE SEQUENCE [LARGE SCALE GENOMIC DNA]</scope>
    <source>
        <strain evidence="2 3">DSM 436</strain>
    </source>
</reference>
<feature type="domain" description="SnoaL-like" evidence="1">
    <location>
        <begin position="9"/>
        <end position="109"/>
    </location>
</feature>
<dbReference type="PANTHER" id="PTHR41252:SF1">
    <property type="entry name" value="BLR2505 PROTEIN"/>
    <property type="match status" value="1"/>
</dbReference>
<name>A0A017SXN3_9BACT</name>
<proteinExistence type="predicted"/>
<organism evidence="2 3">
    <name type="scientific">Chondromyces apiculatus DSM 436</name>
    <dbReference type="NCBI Taxonomy" id="1192034"/>
    <lineage>
        <taxon>Bacteria</taxon>
        <taxon>Pseudomonadati</taxon>
        <taxon>Myxococcota</taxon>
        <taxon>Polyangia</taxon>
        <taxon>Polyangiales</taxon>
        <taxon>Polyangiaceae</taxon>
        <taxon>Chondromyces</taxon>
    </lineage>
</organism>
<evidence type="ECO:0000259" key="1">
    <source>
        <dbReference type="Pfam" id="PF12680"/>
    </source>
</evidence>
<evidence type="ECO:0000313" key="3">
    <source>
        <dbReference type="Proteomes" id="UP000019678"/>
    </source>
</evidence>
<keyword evidence="3" id="KW-1185">Reference proteome</keyword>
<dbReference type="SUPFAM" id="SSF54427">
    <property type="entry name" value="NTF2-like"/>
    <property type="match status" value="1"/>
</dbReference>
<sequence>MRRIYGDYAATGSAGGLLESLTDDVSLTLTIPAGTPISGTFRGKEAVMGYFRTLREVVEQLTVEVHDYLAGEDKVVVLGAESLRVRRTGEAFSTAWASVYSFRWDRIKSVLVIKDLSAVSKAYLDPDPPPSPHNPLSTPAG</sequence>
<dbReference type="eggNOG" id="COG3631">
    <property type="taxonomic scope" value="Bacteria"/>
</dbReference>
<accession>A0A017SXN3</accession>
<gene>
    <name evidence="2" type="ORF">CAP_8316</name>
</gene>
<dbReference type="PANTHER" id="PTHR41252">
    <property type="entry name" value="BLR2505 PROTEIN"/>
    <property type="match status" value="1"/>
</dbReference>
<comment type="caution">
    <text evidence="2">The sequence shown here is derived from an EMBL/GenBank/DDBJ whole genome shotgun (WGS) entry which is preliminary data.</text>
</comment>
<dbReference type="InterPro" id="IPR037401">
    <property type="entry name" value="SnoaL-like"/>
</dbReference>
<dbReference type="Proteomes" id="UP000019678">
    <property type="component" value="Unassembled WGS sequence"/>
</dbReference>
<dbReference type="EMBL" id="ASRX01000082">
    <property type="protein sequence ID" value="EYF01385.1"/>
    <property type="molecule type" value="Genomic_DNA"/>
</dbReference>
<dbReference type="AlphaFoldDB" id="A0A017SXN3"/>